<dbReference type="EMBL" id="CABWIB010000001">
    <property type="protein sequence ID" value="VWL85570.1"/>
    <property type="molecule type" value="Genomic_DNA"/>
</dbReference>
<gene>
    <name evidence="1" type="ORF">OMES3154_00856</name>
</gene>
<dbReference type="AlphaFoldDB" id="A0A6I8M7U8"/>
<evidence type="ECO:0000313" key="1">
    <source>
        <dbReference type="EMBL" id="VWL85570.1"/>
    </source>
</evidence>
<protein>
    <recommendedName>
        <fullName evidence="3">DUF4912 domain-containing protein</fullName>
    </recommendedName>
</protein>
<sequence length="241" mass="28596">MFFRNFRNRKINTRFEERVRRRKPYLKYRNAIKNSVREYRKYDMGEDIYFDRAPLPDLYYVNEITLLPKNITTVFAFWEIREDSFNLLKEKHNVSDDAVIMLYKNEKLYRKISGLSRFGSYYINNVEGDKNYVAKIGFMDSNNNFYELSESSEVVTPSGKVSKNRATKWAIPKFVEGKIAVDFYTKDNLPEDRILAMEITDAELVLGEMFTHYIYDEEGNLIYIGASDKLMRRVKPCSSKM</sequence>
<dbReference type="RefSeq" id="WP_156683555.1">
    <property type="nucleotide sequence ID" value="NZ_CABWIB010000001.1"/>
</dbReference>
<name>A0A6I8M7U8_9FUSO</name>
<dbReference type="Pfam" id="PF16258">
    <property type="entry name" value="DUF4912"/>
    <property type="match status" value="1"/>
</dbReference>
<keyword evidence="2" id="KW-1185">Reference proteome</keyword>
<proteinExistence type="predicted"/>
<evidence type="ECO:0008006" key="3">
    <source>
        <dbReference type="Google" id="ProtNLM"/>
    </source>
</evidence>
<dbReference type="InterPro" id="IPR032585">
    <property type="entry name" value="DUF4912"/>
</dbReference>
<accession>A0A6I8M7U8</accession>
<evidence type="ECO:0000313" key="2">
    <source>
        <dbReference type="Proteomes" id="UP000419017"/>
    </source>
</evidence>
<organism evidence="1 2">
    <name type="scientific">Oceanivirga miroungae</name>
    <dbReference type="NCBI Taxonomy" id="1130046"/>
    <lineage>
        <taxon>Bacteria</taxon>
        <taxon>Fusobacteriati</taxon>
        <taxon>Fusobacteriota</taxon>
        <taxon>Fusobacteriia</taxon>
        <taxon>Fusobacteriales</taxon>
        <taxon>Leptotrichiaceae</taxon>
        <taxon>Oceanivirga</taxon>
    </lineage>
</organism>
<dbReference type="Proteomes" id="UP000419017">
    <property type="component" value="Unassembled WGS sequence"/>
</dbReference>
<reference evidence="1 2" key="1">
    <citation type="submission" date="2019-10" db="EMBL/GenBank/DDBJ databases">
        <authorList>
            <person name="Blom J."/>
        </authorList>
    </citation>
    <scope>NUCLEOTIDE SEQUENCE [LARGE SCALE GENOMIC DNA]</scope>
    <source>
        <strain evidence="1 2">ES3154-GLU</strain>
    </source>
</reference>